<dbReference type="EMBL" id="JARDXE010000026">
    <property type="protein sequence ID" value="MDE8649327.1"/>
    <property type="molecule type" value="Genomic_DNA"/>
</dbReference>
<gene>
    <name evidence="2" type="ORF">PXH69_30585</name>
</gene>
<dbReference type="Proteomes" id="UP001217325">
    <property type="component" value="Unassembled WGS sequence"/>
</dbReference>
<reference evidence="2" key="1">
    <citation type="submission" date="2023-02" db="EMBL/GenBank/DDBJ databases">
        <title>A novel hydrolase synthesized by Rhodococcus erythropolis HQ is responsible for the detoxification of Zearalenone.</title>
        <authorList>
            <person name="Hu J."/>
            <person name="Xu J."/>
        </authorList>
    </citation>
    <scope>NUCLEOTIDE SEQUENCE</scope>
    <source>
        <strain evidence="2">HQ</strain>
    </source>
</reference>
<evidence type="ECO:0000256" key="1">
    <source>
        <dbReference type="SAM" id="MobiDB-lite"/>
    </source>
</evidence>
<dbReference type="RefSeq" id="WP_275232848.1">
    <property type="nucleotide sequence ID" value="NZ_JARDXE010000026.1"/>
</dbReference>
<sequence length="122" mass="13493">MTNELSTTLEALAHLLDVHHIGTVIEHTHDSTQHGTLTMDVETGLLTRWITQSDNNLIADYELTSIVRPSHRPASNDDGTITLNFIRRQDKRRMSSTATTVWHDIPSGGVGARRKSAHAQSG</sequence>
<name>A0AAW6LW26_RHOSG</name>
<feature type="compositionally biased region" description="Basic residues" evidence="1">
    <location>
        <begin position="112"/>
        <end position="122"/>
    </location>
</feature>
<organism evidence="2 3">
    <name type="scientific">Rhodococcus qingshengii</name>
    <dbReference type="NCBI Taxonomy" id="334542"/>
    <lineage>
        <taxon>Bacteria</taxon>
        <taxon>Bacillati</taxon>
        <taxon>Actinomycetota</taxon>
        <taxon>Actinomycetes</taxon>
        <taxon>Mycobacteriales</taxon>
        <taxon>Nocardiaceae</taxon>
        <taxon>Rhodococcus</taxon>
        <taxon>Rhodococcus erythropolis group</taxon>
    </lineage>
</organism>
<accession>A0AAW6LW26</accession>
<evidence type="ECO:0000313" key="2">
    <source>
        <dbReference type="EMBL" id="MDE8649327.1"/>
    </source>
</evidence>
<proteinExistence type="predicted"/>
<feature type="region of interest" description="Disordered" evidence="1">
    <location>
        <begin position="94"/>
        <end position="122"/>
    </location>
</feature>
<evidence type="ECO:0000313" key="3">
    <source>
        <dbReference type="Proteomes" id="UP001217325"/>
    </source>
</evidence>
<comment type="caution">
    <text evidence="2">The sequence shown here is derived from an EMBL/GenBank/DDBJ whole genome shotgun (WGS) entry which is preliminary data.</text>
</comment>
<protein>
    <submittedName>
        <fullName evidence="2">Uncharacterized protein</fullName>
    </submittedName>
</protein>
<dbReference type="AlphaFoldDB" id="A0AAW6LW26"/>